<name>A0AAV5KVW2_9ROSI</name>
<reference evidence="1 2" key="1">
    <citation type="journal article" date="2021" name="Commun. Biol.">
        <title>The genome of Shorea leprosula (Dipterocarpaceae) highlights the ecological relevance of drought in aseasonal tropical rainforests.</title>
        <authorList>
            <person name="Ng K.K.S."/>
            <person name="Kobayashi M.J."/>
            <person name="Fawcett J.A."/>
            <person name="Hatakeyama M."/>
            <person name="Paape T."/>
            <person name="Ng C.H."/>
            <person name="Ang C.C."/>
            <person name="Tnah L.H."/>
            <person name="Lee C.T."/>
            <person name="Nishiyama T."/>
            <person name="Sese J."/>
            <person name="O'Brien M.J."/>
            <person name="Copetti D."/>
            <person name="Mohd Noor M.I."/>
            <person name="Ong R.C."/>
            <person name="Putra M."/>
            <person name="Sireger I.Z."/>
            <person name="Indrioko S."/>
            <person name="Kosugi Y."/>
            <person name="Izuno A."/>
            <person name="Isagi Y."/>
            <person name="Lee S.L."/>
            <person name="Shimizu K.K."/>
        </authorList>
    </citation>
    <scope>NUCLEOTIDE SEQUENCE [LARGE SCALE GENOMIC DNA]</scope>
    <source>
        <strain evidence="1">214</strain>
    </source>
</reference>
<protein>
    <submittedName>
        <fullName evidence="1">Uncharacterized protein</fullName>
    </submittedName>
</protein>
<accession>A0AAV5KVW2</accession>
<sequence length="83" mass="9226">MNNLGYRGQTCKILEESKLLAICNSHVFNGAKDCSGISHRSSPYNPNCMMLQAKSKVQIINVNIVKLHPKGPKMEENGYISMT</sequence>
<evidence type="ECO:0000313" key="1">
    <source>
        <dbReference type="EMBL" id="GKV28795.1"/>
    </source>
</evidence>
<keyword evidence="2" id="KW-1185">Reference proteome</keyword>
<evidence type="ECO:0000313" key="2">
    <source>
        <dbReference type="Proteomes" id="UP001054252"/>
    </source>
</evidence>
<dbReference type="Proteomes" id="UP001054252">
    <property type="component" value="Unassembled WGS sequence"/>
</dbReference>
<dbReference type="EMBL" id="BPVZ01000080">
    <property type="protein sequence ID" value="GKV28795.1"/>
    <property type="molecule type" value="Genomic_DNA"/>
</dbReference>
<organism evidence="1 2">
    <name type="scientific">Rubroshorea leprosula</name>
    <dbReference type="NCBI Taxonomy" id="152421"/>
    <lineage>
        <taxon>Eukaryota</taxon>
        <taxon>Viridiplantae</taxon>
        <taxon>Streptophyta</taxon>
        <taxon>Embryophyta</taxon>
        <taxon>Tracheophyta</taxon>
        <taxon>Spermatophyta</taxon>
        <taxon>Magnoliopsida</taxon>
        <taxon>eudicotyledons</taxon>
        <taxon>Gunneridae</taxon>
        <taxon>Pentapetalae</taxon>
        <taxon>rosids</taxon>
        <taxon>malvids</taxon>
        <taxon>Malvales</taxon>
        <taxon>Dipterocarpaceae</taxon>
        <taxon>Rubroshorea</taxon>
    </lineage>
</organism>
<gene>
    <name evidence="1" type="ORF">SLEP1_g37800</name>
</gene>
<proteinExistence type="predicted"/>
<dbReference type="AlphaFoldDB" id="A0AAV5KVW2"/>
<comment type="caution">
    <text evidence="1">The sequence shown here is derived from an EMBL/GenBank/DDBJ whole genome shotgun (WGS) entry which is preliminary data.</text>
</comment>